<gene>
    <name evidence="11" type="primary">proS</name>
    <name evidence="11" type="ORF">G3RUM_00686</name>
</gene>
<protein>
    <recommendedName>
        <fullName evidence="2">Proline--tRNA ligase</fullName>
        <ecNumber evidence="1">6.1.1.15</ecNumber>
    </recommendedName>
    <alternativeName>
        <fullName evidence="8">Prolyl-tRNA synthetase</fullName>
    </alternativeName>
</protein>
<dbReference type="Pfam" id="PF00587">
    <property type="entry name" value="tRNA-synt_2b"/>
    <property type="match status" value="1"/>
</dbReference>
<dbReference type="Proteomes" id="UP001191019">
    <property type="component" value="Unassembled WGS sequence"/>
</dbReference>
<dbReference type="InterPro" id="IPR036621">
    <property type="entry name" value="Anticodon-bd_dom_sf"/>
</dbReference>
<evidence type="ECO:0000256" key="5">
    <source>
        <dbReference type="ARBA" id="ARBA00022840"/>
    </source>
</evidence>
<feature type="domain" description="Aminoacyl-transfer RNA synthetases class-II family profile" evidence="10">
    <location>
        <begin position="38"/>
        <end position="318"/>
    </location>
</feature>
<keyword evidence="6" id="KW-0648">Protein biosynthesis</keyword>
<reference evidence="11 12" key="2">
    <citation type="journal article" date="2020" name="Cell Rep.">
        <title>Acquisition and Adaptation of Ultra-small Parasitic Reduced Genome Bacteria to Mammalian Hosts.</title>
        <authorList>
            <person name="McLean J.S."/>
            <person name="Bor B."/>
            <person name="Kerns K.A."/>
            <person name="Liu Q."/>
            <person name="To T.T."/>
            <person name="Solden L."/>
            <person name="Hendrickson E.L."/>
            <person name="Wrighton K."/>
            <person name="Shi W."/>
            <person name="He X."/>
        </authorList>
    </citation>
    <scope>NUCLEOTIDE SEQUENCE [LARGE SCALE GENOMIC DNA]</scope>
    <source>
        <strain evidence="11 12">TM7_G3_2_Rum_HOT_351B</strain>
    </source>
</reference>
<dbReference type="CDD" id="cd00861">
    <property type="entry name" value="ProRS_anticodon_short"/>
    <property type="match status" value="1"/>
</dbReference>
<keyword evidence="4" id="KW-0547">Nucleotide-binding</keyword>
<reference evidence="11 12" key="1">
    <citation type="journal article" date="2018" name="bioRxiv">
        <title>Evidence of independent acquisition and adaption of ultra-small bacteria to human hosts across the highly diverse yet reduced genomes of the phylum Saccharibacteria.</title>
        <authorList>
            <person name="McLean J.S."/>
            <person name="Bor B."/>
            <person name="To T.T."/>
            <person name="Liu Q."/>
            <person name="Kearns K.A."/>
            <person name="Solden L.M."/>
            <person name="Wrighton K.C."/>
            <person name="He X."/>
            <person name="Shi W."/>
        </authorList>
    </citation>
    <scope>NUCLEOTIDE SEQUENCE [LARGE SCALE GENOMIC DNA]</scope>
    <source>
        <strain evidence="11 12">TM7_G3_2_Rum_HOT_351B</strain>
    </source>
</reference>
<dbReference type="SUPFAM" id="SSF55681">
    <property type="entry name" value="Class II aaRS and biotin synthetases"/>
    <property type="match status" value="1"/>
</dbReference>
<keyword evidence="5" id="KW-0067">ATP-binding</keyword>
<dbReference type="RefSeq" id="WP_129735385.1">
    <property type="nucleotide sequence ID" value="NZ_PRLM01000006.1"/>
</dbReference>
<dbReference type="SUPFAM" id="SSF52954">
    <property type="entry name" value="Class II aaRS ABD-related"/>
    <property type="match status" value="1"/>
</dbReference>
<sequence length="408" mass="46542">MRFSKTFIKTLREAPKDETAKNGAFLTRAGYIHKEMAGVYDYLPLGLRVIENIKRIIREELNKLGCEEVQMSALQNPEPWEMTGRFSDQEVDIWFKTELASGGVLGLAPTHEEPITSMLKSYISSYRDLPLYVYQFQTKFRNELRAKSGILRGREFLMKDLYSFHTSEEDLDKFYAEVEQAYGRIFARLGIGDDTFETFASGGIFARYSHEFQTILPVGEDTVYYNADKSTVLNKEVFNDEVLSDLGVKGQKFEETTAAEVGNIFKLKFKYSEPLELKYIDEKNKQQTVYMGCYGIGVSRLMGVVAEKFADEKGLVWPEEVAPYKYYLVGIGENGVAEAEKFYRGREDQVLFDNRNVRPGEKFADADLIGLPYRIIISDKTLANGAAELVDRFSGESQMIELANLNKL</sequence>
<dbReference type="InterPro" id="IPR002314">
    <property type="entry name" value="aa-tRNA-synt_IIb"/>
</dbReference>
<dbReference type="InterPro" id="IPR002316">
    <property type="entry name" value="Pro-tRNA-ligase_IIa"/>
</dbReference>
<evidence type="ECO:0000256" key="8">
    <source>
        <dbReference type="ARBA" id="ARBA00029731"/>
    </source>
</evidence>
<dbReference type="Pfam" id="PF03129">
    <property type="entry name" value="HGTP_anticodon"/>
    <property type="match status" value="1"/>
</dbReference>
<dbReference type="PANTHER" id="PTHR42753">
    <property type="entry name" value="MITOCHONDRIAL RIBOSOME PROTEIN L39/PROLYL-TRNA LIGASE FAMILY MEMBER"/>
    <property type="match status" value="1"/>
</dbReference>
<keyword evidence="12" id="KW-1185">Reference proteome</keyword>
<dbReference type="Gene3D" id="3.30.930.10">
    <property type="entry name" value="Bira Bifunctional Protein, Domain 2"/>
    <property type="match status" value="1"/>
</dbReference>
<dbReference type="EC" id="6.1.1.15" evidence="1"/>
<organism evidence="11 12">
    <name type="scientific">Candidatus Nanosyncoccus alces</name>
    <dbReference type="NCBI Taxonomy" id="2171997"/>
    <lineage>
        <taxon>Bacteria</taxon>
        <taxon>Candidatus Saccharimonadota</taxon>
        <taxon>Candidatus Nanosyncoccalia</taxon>
        <taxon>Candidatus Nanosyncoccales</taxon>
        <taxon>Candidatus Nanosyncoccaceae</taxon>
        <taxon>Candidatus Nanosyncoccus</taxon>
    </lineage>
</organism>
<evidence type="ECO:0000256" key="7">
    <source>
        <dbReference type="ARBA" id="ARBA00023146"/>
    </source>
</evidence>
<accession>A0ABY0FML8</accession>
<dbReference type="InterPro" id="IPR050062">
    <property type="entry name" value="Pro-tRNA_synthetase"/>
</dbReference>
<dbReference type="PRINTS" id="PR01046">
    <property type="entry name" value="TRNASYNTHPRO"/>
</dbReference>
<dbReference type="GO" id="GO:0004827">
    <property type="term" value="F:proline-tRNA ligase activity"/>
    <property type="evidence" value="ECO:0007669"/>
    <property type="project" value="UniProtKB-EC"/>
</dbReference>
<evidence type="ECO:0000256" key="9">
    <source>
        <dbReference type="ARBA" id="ARBA00047671"/>
    </source>
</evidence>
<dbReference type="PANTHER" id="PTHR42753:SF2">
    <property type="entry name" value="PROLINE--TRNA LIGASE"/>
    <property type="match status" value="1"/>
</dbReference>
<dbReference type="InterPro" id="IPR044140">
    <property type="entry name" value="ProRS_anticodon_short"/>
</dbReference>
<dbReference type="Gene3D" id="3.40.50.800">
    <property type="entry name" value="Anticodon-binding domain"/>
    <property type="match status" value="1"/>
</dbReference>
<keyword evidence="7" id="KW-0030">Aminoacyl-tRNA synthetase</keyword>
<evidence type="ECO:0000259" key="10">
    <source>
        <dbReference type="PROSITE" id="PS50862"/>
    </source>
</evidence>
<dbReference type="InterPro" id="IPR006195">
    <property type="entry name" value="aa-tRNA-synth_II"/>
</dbReference>
<evidence type="ECO:0000256" key="3">
    <source>
        <dbReference type="ARBA" id="ARBA00022598"/>
    </source>
</evidence>
<dbReference type="InterPro" id="IPR045864">
    <property type="entry name" value="aa-tRNA-synth_II/BPL/LPL"/>
</dbReference>
<proteinExistence type="predicted"/>
<dbReference type="InterPro" id="IPR004154">
    <property type="entry name" value="Anticodon-bd"/>
</dbReference>
<evidence type="ECO:0000313" key="11">
    <source>
        <dbReference type="EMBL" id="RYC74529.1"/>
    </source>
</evidence>
<evidence type="ECO:0000256" key="4">
    <source>
        <dbReference type="ARBA" id="ARBA00022741"/>
    </source>
</evidence>
<comment type="catalytic activity">
    <reaction evidence="9">
        <text>tRNA(Pro) + L-proline + ATP = L-prolyl-tRNA(Pro) + AMP + diphosphate</text>
        <dbReference type="Rhea" id="RHEA:14305"/>
        <dbReference type="Rhea" id="RHEA-COMP:9700"/>
        <dbReference type="Rhea" id="RHEA-COMP:9702"/>
        <dbReference type="ChEBI" id="CHEBI:30616"/>
        <dbReference type="ChEBI" id="CHEBI:33019"/>
        <dbReference type="ChEBI" id="CHEBI:60039"/>
        <dbReference type="ChEBI" id="CHEBI:78442"/>
        <dbReference type="ChEBI" id="CHEBI:78532"/>
        <dbReference type="ChEBI" id="CHEBI:456215"/>
        <dbReference type="EC" id="6.1.1.15"/>
    </reaction>
</comment>
<evidence type="ECO:0000256" key="2">
    <source>
        <dbReference type="ARBA" id="ARBA00019110"/>
    </source>
</evidence>
<evidence type="ECO:0000313" key="12">
    <source>
        <dbReference type="Proteomes" id="UP001191019"/>
    </source>
</evidence>
<evidence type="ECO:0000256" key="6">
    <source>
        <dbReference type="ARBA" id="ARBA00022917"/>
    </source>
</evidence>
<evidence type="ECO:0000256" key="1">
    <source>
        <dbReference type="ARBA" id="ARBA00012831"/>
    </source>
</evidence>
<dbReference type="EMBL" id="PRLM01000006">
    <property type="protein sequence ID" value="RYC74529.1"/>
    <property type="molecule type" value="Genomic_DNA"/>
</dbReference>
<name>A0ABY0FML8_9BACT</name>
<dbReference type="PROSITE" id="PS50862">
    <property type="entry name" value="AA_TRNA_LIGASE_II"/>
    <property type="match status" value="1"/>
</dbReference>
<keyword evidence="3 11" id="KW-0436">Ligase</keyword>
<comment type="caution">
    <text evidence="11">The sequence shown here is derived from an EMBL/GenBank/DDBJ whole genome shotgun (WGS) entry which is preliminary data.</text>
</comment>